<evidence type="ECO:0000256" key="1">
    <source>
        <dbReference type="SAM" id="MobiDB-lite"/>
    </source>
</evidence>
<dbReference type="EMBL" id="BARS01059037">
    <property type="protein sequence ID" value="GAG42524.1"/>
    <property type="molecule type" value="Genomic_DNA"/>
</dbReference>
<organism evidence="2">
    <name type="scientific">marine sediment metagenome</name>
    <dbReference type="NCBI Taxonomy" id="412755"/>
    <lineage>
        <taxon>unclassified sequences</taxon>
        <taxon>metagenomes</taxon>
        <taxon>ecological metagenomes</taxon>
    </lineage>
</organism>
<feature type="non-terminal residue" evidence="2">
    <location>
        <position position="1"/>
    </location>
</feature>
<feature type="compositionally biased region" description="Polar residues" evidence="1">
    <location>
        <begin position="9"/>
        <end position="18"/>
    </location>
</feature>
<comment type="caution">
    <text evidence="2">The sequence shown here is derived from an EMBL/GenBank/DDBJ whole genome shotgun (WGS) entry which is preliminary data.</text>
</comment>
<name>X0XH72_9ZZZZ</name>
<dbReference type="AlphaFoldDB" id="X0XH72"/>
<feature type="compositionally biased region" description="Basic and acidic residues" evidence="1">
    <location>
        <begin position="35"/>
        <end position="44"/>
    </location>
</feature>
<gene>
    <name evidence="2" type="ORF">S01H1_85754</name>
</gene>
<reference evidence="2" key="1">
    <citation type="journal article" date="2014" name="Front. Microbiol.">
        <title>High frequency of phylogenetically diverse reductive dehalogenase-homologous genes in deep subseafloor sedimentary metagenomes.</title>
        <authorList>
            <person name="Kawai M."/>
            <person name="Futagami T."/>
            <person name="Toyoda A."/>
            <person name="Takaki Y."/>
            <person name="Nishi S."/>
            <person name="Hori S."/>
            <person name="Arai W."/>
            <person name="Tsubouchi T."/>
            <person name="Morono Y."/>
            <person name="Uchiyama I."/>
            <person name="Ito T."/>
            <person name="Fujiyama A."/>
            <person name="Inagaki F."/>
            <person name="Takami H."/>
        </authorList>
    </citation>
    <scope>NUCLEOTIDE SEQUENCE</scope>
    <source>
        <strain evidence="2">Expedition CK06-06</strain>
    </source>
</reference>
<accession>X0XH72</accession>
<feature type="region of interest" description="Disordered" evidence="1">
    <location>
        <begin position="1"/>
        <end position="44"/>
    </location>
</feature>
<protein>
    <submittedName>
        <fullName evidence="2">Uncharacterized protein</fullName>
    </submittedName>
</protein>
<sequence>GDIAFASFAVQSPESKVQSPKPKATMAELAASAKMDSRSRPLTD</sequence>
<proteinExistence type="predicted"/>
<evidence type="ECO:0000313" key="2">
    <source>
        <dbReference type="EMBL" id="GAG42524.1"/>
    </source>
</evidence>